<reference evidence="1 2" key="1">
    <citation type="journal article" date="2024" name="G3 (Bethesda)">
        <title>Genome assembly of Hibiscus sabdariffa L. provides insights into metabolisms of medicinal natural products.</title>
        <authorList>
            <person name="Kim T."/>
        </authorList>
    </citation>
    <scope>NUCLEOTIDE SEQUENCE [LARGE SCALE GENOMIC DNA]</scope>
    <source>
        <strain evidence="1">TK-2024</strain>
        <tissue evidence="1">Old leaves</tissue>
    </source>
</reference>
<dbReference type="Proteomes" id="UP001396334">
    <property type="component" value="Unassembled WGS sequence"/>
</dbReference>
<gene>
    <name evidence="1" type="ORF">V6N11_049935</name>
</gene>
<comment type="caution">
    <text evidence="1">The sequence shown here is derived from an EMBL/GenBank/DDBJ whole genome shotgun (WGS) entry which is preliminary data.</text>
</comment>
<protein>
    <submittedName>
        <fullName evidence="1">Uncharacterized protein</fullName>
    </submittedName>
</protein>
<proteinExistence type="predicted"/>
<dbReference type="EMBL" id="JBBPBN010000007">
    <property type="protein sequence ID" value="KAK9033751.1"/>
    <property type="molecule type" value="Genomic_DNA"/>
</dbReference>
<organism evidence="1 2">
    <name type="scientific">Hibiscus sabdariffa</name>
    <name type="common">roselle</name>
    <dbReference type="NCBI Taxonomy" id="183260"/>
    <lineage>
        <taxon>Eukaryota</taxon>
        <taxon>Viridiplantae</taxon>
        <taxon>Streptophyta</taxon>
        <taxon>Embryophyta</taxon>
        <taxon>Tracheophyta</taxon>
        <taxon>Spermatophyta</taxon>
        <taxon>Magnoliopsida</taxon>
        <taxon>eudicotyledons</taxon>
        <taxon>Gunneridae</taxon>
        <taxon>Pentapetalae</taxon>
        <taxon>rosids</taxon>
        <taxon>malvids</taxon>
        <taxon>Malvales</taxon>
        <taxon>Malvaceae</taxon>
        <taxon>Malvoideae</taxon>
        <taxon>Hibiscus</taxon>
    </lineage>
</organism>
<name>A0ABR2T8D4_9ROSI</name>
<accession>A0ABR2T8D4</accession>
<evidence type="ECO:0000313" key="1">
    <source>
        <dbReference type="EMBL" id="KAK9033751.1"/>
    </source>
</evidence>
<keyword evidence="2" id="KW-1185">Reference proteome</keyword>
<evidence type="ECO:0000313" key="2">
    <source>
        <dbReference type="Proteomes" id="UP001396334"/>
    </source>
</evidence>
<sequence length="72" mass="7508">MVLDGELGILEGKVKEEDLGEQMDKKIKGVSGLVDGNGLKDKETKGAKEAIPECRLPAAGHGRGSGFCSDHG</sequence>